<protein>
    <submittedName>
        <fullName evidence="3">DNA-binding protein</fullName>
    </submittedName>
</protein>
<accession>A0A8T3YJN6</accession>
<dbReference type="GO" id="GO:0005829">
    <property type="term" value="C:cytosol"/>
    <property type="evidence" value="ECO:0007669"/>
    <property type="project" value="TreeGrafter"/>
</dbReference>
<dbReference type="Gene3D" id="1.10.8.140">
    <property type="entry name" value="PDCD5-like"/>
    <property type="match status" value="1"/>
</dbReference>
<organism evidence="3 4">
    <name type="scientific">Candidatus Iainarchaeum sp</name>
    <dbReference type="NCBI Taxonomy" id="3101447"/>
    <lineage>
        <taxon>Archaea</taxon>
        <taxon>Candidatus Iainarchaeota</taxon>
        <taxon>Candidatus Iainarchaeia</taxon>
        <taxon>Candidatus Iainarchaeales</taxon>
        <taxon>Candidatus Iainarchaeaceae</taxon>
        <taxon>Candidatus Iainarchaeum</taxon>
    </lineage>
</organism>
<dbReference type="SUPFAM" id="SSF46950">
    <property type="entry name" value="Double-stranded DNA-binding domain"/>
    <property type="match status" value="1"/>
</dbReference>
<comment type="caution">
    <text evidence="3">The sequence shown here is derived from an EMBL/GenBank/DDBJ whole genome shotgun (WGS) entry which is preliminary data.</text>
</comment>
<feature type="coiled-coil region" evidence="2">
    <location>
        <begin position="4"/>
        <end position="45"/>
    </location>
</feature>
<dbReference type="Proteomes" id="UP000732298">
    <property type="component" value="Unassembled WGS sequence"/>
</dbReference>
<proteinExistence type="inferred from homology"/>
<evidence type="ECO:0000256" key="2">
    <source>
        <dbReference type="SAM" id="Coils"/>
    </source>
</evidence>
<sequence>MDEEQLRQKKLEELQQLYAKQKEEQEKQAEAEQKAQQMLKRLLEERALERLNNVKLVNKELYGKAFQAVMGLVQRGYVKEKLNEEQVKQILMQLRNERETKIEVKRK</sequence>
<dbReference type="PIRSF" id="PIRSF015730">
    <property type="entry name" value="TFAR19"/>
    <property type="match status" value="1"/>
</dbReference>
<evidence type="ECO:0000256" key="1">
    <source>
        <dbReference type="ARBA" id="ARBA00010490"/>
    </source>
</evidence>
<comment type="similarity">
    <text evidence="1">Belongs to the PDCD5 family.</text>
</comment>
<dbReference type="GO" id="GO:0003677">
    <property type="term" value="F:DNA binding"/>
    <property type="evidence" value="ECO:0007669"/>
    <property type="project" value="UniProtKB-KW"/>
</dbReference>
<dbReference type="AlphaFoldDB" id="A0A8T3YJN6"/>
<keyword evidence="2" id="KW-0175">Coiled coil</keyword>
<reference evidence="3" key="1">
    <citation type="submission" date="2020-07" db="EMBL/GenBank/DDBJ databases">
        <title>Huge and variable diversity of episymbiotic CPR bacteria and DPANN archaea in groundwater ecosystems.</title>
        <authorList>
            <person name="He C.Y."/>
            <person name="Keren R."/>
            <person name="Whittaker M."/>
            <person name="Farag I.F."/>
            <person name="Doudna J."/>
            <person name="Cate J.H.D."/>
            <person name="Banfield J.F."/>
        </authorList>
    </citation>
    <scope>NUCLEOTIDE SEQUENCE</scope>
    <source>
        <strain evidence="3">NC_groundwater_1296_Ag_S-0.2um_52_80</strain>
    </source>
</reference>
<dbReference type="InterPro" id="IPR002836">
    <property type="entry name" value="PDCD5-like"/>
</dbReference>
<keyword evidence="3" id="KW-0238">DNA-binding</keyword>
<dbReference type="PANTHER" id="PTHR10840:SF0">
    <property type="entry name" value="PROGRAMMED CELL DEATH PROTEIN 5"/>
    <property type="match status" value="1"/>
</dbReference>
<dbReference type="InterPro" id="IPR036883">
    <property type="entry name" value="PDCD5-like_sf"/>
</dbReference>
<evidence type="ECO:0000313" key="3">
    <source>
        <dbReference type="EMBL" id="MBI4210453.1"/>
    </source>
</evidence>
<evidence type="ECO:0000313" key="4">
    <source>
        <dbReference type="Proteomes" id="UP000732298"/>
    </source>
</evidence>
<gene>
    <name evidence="3" type="ORF">HY544_03025</name>
</gene>
<dbReference type="PANTHER" id="PTHR10840">
    <property type="entry name" value="PROGRAMMED CELL DEATH PROTEIN 5"/>
    <property type="match status" value="1"/>
</dbReference>
<dbReference type="Pfam" id="PF01984">
    <property type="entry name" value="dsDNA_bind"/>
    <property type="match status" value="1"/>
</dbReference>
<dbReference type="EMBL" id="JACQPB010000034">
    <property type="protein sequence ID" value="MBI4210453.1"/>
    <property type="molecule type" value="Genomic_DNA"/>
</dbReference>
<name>A0A8T3YJN6_9ARCH</name>